<accession>A0A517Y7B5</accession>
<dbReference type="RefSeq" id="WP_145086180.1">
    <property type="nucleotide sequence ID" value="NZ_CP036274.1"/>
</dbReference>
<dbReference type="OrthoDB" id="94500at203682"/>
<dbReference type="PANTHER" id="PTHR30093:SF2">
    <property type="entry name" value="TYPE II SECRETION SYSTEM PROTEIN H"/>
    <property type="match status" value="1"/>
</dbReference>
<proteinExistence type="predicted"/>
<evidence type="ECO:0000313" key="4">
    <source>
        <dbReference type="Proteomes" id="UP000315017"/>
    </source>
</evidence>
<name>A0A517Y7B5_9BACT</name>
<evidence type="ECO:0000256" key="1">
    <source>
        <dbReference type="SAM" id="Phobius"/>
    </source>
</evidence>
<keyword evidence="1" id="KW-1133">Transmembrane helix</keyword>
<feature type="domain" description="DUF1559" evidence="2">
    <location>
        <begin position="36"/>
        <end position="362"/>
    </location>
</feature>
<dbReference type="KEGG" id="aagg:ETAA8_11950"/>
<protein>
    <recommendedName>
        <fullName evidence="2">DUF1559 domain-containing protein</fullName>
    </recommendedName>
</protein>
<evidence type="ECO:0000259" key="2">
    <source>
        <dbReference type="Pfam" id="PF07596"/>
    </source>
</evidence>
<reference evidence="3 4" key="1">
    <citation type="submission" date="2019-02" db="EMBL/GenBank/DDBJ databases">
        <title>Deep-cultivation of Planctomycetes and their phenomic and genomic characterization uncovers novel biology.</title>
        <authorList>
            <person name="Wiegand S."/>
            <person name="Jogler M."/>
            <person name="Boedeker C."/>
            <person name="Pinto D."/>
            <person name="Vollmers J."/>
            <person name="Rivas-Marin E."/>
            <person name="Kohn T."/>
            <person name="Peeters S.H."/>
            <person name="Heuer A."/>
            <person name="Rast P."/>
            <person name="Oberbeckmann S."/>
            <person name="Bunk B."/>
            <person name="Jeske O."/>
            <person name="Meyerdierks A."/>
            <person name="Storesund J.E."/>
            <person name="Kallscheuer N."/>
            <person name="Luecker S."/>
            <person name="Lage O.M."/>
            <person name="Pohl T."/>
            <person name="Merkel B.J."/>
            <person name="Hornburger P."/>
            <person name="Mueller R.-W."/>
            <person name="Bruemmer F."/>
            <person name="Labrenz M."/>
            <person name="Spormann A.M."/>
            <person name="Op den Camp H."/>
            <person name="Overmann J."/>
            <person name="Amann R."/>
            <person name="Jetten M.S.M."/>
            <person name="Mascher T."/>
            <person name="Medema M.H."/>
            <person name="Devos D.P."/>
            <person name="Kaster A.-K."/>
            <person name="Ovreas L."/>
            <person name="Rohde M."/>
            <person name="Galperin M.Y."/>
            <person name="Jogler C."/>
        </authorList>
    </citation>
    <scope>NUCLEOTIDE SEQUENCE [LARGE SCALE GENOMIC DNA]</scope>
    <source>
        <strain evidence="3 4">ETA_A8</strain>
    </source>
</reference>
<dbReference type="InterPro" id="IPR011453">
    <property type="entry name" value="DUF1559"/>
</dbReference>
<dbReference type="AlphaFoldDB" id="A0A517Y7B5"/>
<dbReference type="Proteomes" id="UP000315017">
    <property type="component" value="Chromosome"/>
</dbReference>
<feature type="transmembrane region" description="Helical" evidence="1">
    <location>
        <begin position="12"/>
        <end position="35"/>
    </location>
</feature>
<keyword evidence="1" id="KW-0812">Transmembrane</keyword>
<evidence type="ECO:0000313" key="3">
    <source>
        <dbReference type="EMBL" id="QDU26121.1"/>
    </source>
</evidence>
<dbReference type="PANTHER" id="PTHR30093">
    <property type="entry name" value="GENERAL SECRETION PATHWAY PROTEIN G"/>
    <property type="match status" value="1"/>
</dbReference>
<dbReference type="PROSITE" id="PS00409">
    <property type="entry name" value="PROKAR_NTER_METHYL"/>
    <property type="match status" value="1"/>
</dbReference>
<keyword evidence="1" id="KW-0472">Membrane</keyword>
<dbReference type="InterPro" id="IPR045584">
    <property type="entry name" value="Pilin-like"/>
</dbReference>
<dbReference type="EMBL" id="CP036274">
    <property type="protein sequence ID" value="QDU26121.1"/>
    <property type="molecule type" value="Genomic_DNA"/>
</dbReference>
<organism evidence="3 4">
    <name type="scientific">Anatilimnocola aggregata</name>
    <dbReference type="NCBI Taxonomy" id="2528021"/>
    <lineage>
        <taxon>Bacteria</taxon>
        <taxon>Pseudomonadati</taxon>
        <taxon>Planctomycetota</taxon>
        <taxon>Planctomycetia</taxon>
        <taxon>Pirellulales</taxon>
        <taxon>Pirellulaceae</taxon>
        <taxon>Anatilimnocola</taxon>
    </lineage>
</organism>
<dbReference type="Pfam" id="PF07596">
    <property type="entry name" value="SBP_bac_10"/>
    <property type="match status" value="1"/>
</dbReference>
<keyword evidence="4" id="KW-1185">Reference proteome</keyword>
<dbReference type="InterPro" id="IPR012902">
    <property type="entry name" value="N_methyl_site"/>
</dbReference>
<sequence>MSYVSRKNHSGFTLVELLVVIAIIGVLIALLLPAVQTARESARRTHCFNNLKQLGIATHNFHQQYNRLPPYWSENNVAKNPDGGWIVGLLPFMEQQTAYDTVLGSNNGRMTTTRTVNNPDESAGYVPGYWTGRGPYVPNPPQPGGATNHMGHTFPRDPVNSGSYVPPGTYVGGSGTAPTYDYGNTGIMLISSHSFSALHCVSDPSSIQSSKRINWNPLNSGYAAVPWVTTNYQANYLGWVMDAGESRVGVQWDVGTGKPPVAPKLDAVMAYKDITDGLSNTIMFGEGMRFCDGTYRFAYWSKYAFQHSHNFGVEWNGKANTFMFQSMPHRTRCNNWRLQGLHFGTLSTVLFDGSVKSIQKEISRRETSDPDFPTVGVDAAFTTNDPSTEFDGTWDRLMMPSDAQPLGSF</sequence>
<dbReference type="Gene3D" id="3.30.700.10">
    <property type="entry name" value="Glycoprotein, Type 4 Pilin"/>
    <property type="match status" value="1"/>
</dbReference>
<gene>
    <name evidence="3" type="ORF">ETAA8_11950</name>
</gene>
<dbReference type="NCBIfam" id="TIGR02532">
    <property type="entry name" value="IV_pilin_GFxxxE"/>
    <property type="match status" value="1"/>
</dbReference>
<dbReference type="Pfam" id="PF07963">
    <property type="entry name" value="N_methyl"/>
    <property type="match status" value="1"/>
</dbReference>
<dbReference type="SUPFAM" id="SSF54523">
    <property type="entry name" value="Pili subunits"/>
    <property type="match status" value="1"/>
</dbReference>